<dbReference type="Pfam" id="PF11185">
    <property type="entry name" value="DUF2971"/>
    <property type="match status" value="1"/>
</dbReference>
<geneLocation type="plasmid" evidence="1">
    <name>pD610-FIIY</name>
</geneLocation>
<evidence type="ECO:0000313" key="1">
    <source>
        <dbReference type="EMBL" id="QLG01525.1"/>
    </source>
</evidence>
<accession>A0A7D5JNX9</accession>
<reference evidence="1" key="1">
    <citation type="submission" date="2019-12" db="EMBL/GenBank/DDBJ databases">
        <authorList>
            <person name="Zhou D."/>
        </authorList>
    </citation>
    <scope>NUCLEOTIDE SEQUENCE</scope>
    <source>
        <strain evidence="1">D610</strain>
        <plasmid evidence="1">pD610-FIIY</plasmid>
    </source>
</reference>
<keyword evidence="1" id="KW-0614">Plasmid</keyword>
<dbReference type="EMBL" id="MN821370">
    <property type="protein sequence ID" value="QLG01525.1"/>
    <property type="molecule type" value="Genomic_DNA"/>
</dbReference>
<sequence>MKMLYKYVGHEDPNELIKILKFFIEDGTIRATRPHDFNDPAEFKAKFSFDATIPEKRVRYHEMWPGKSDDDGENWLRGRTKNAEEFDAYMLRGNLLLNTGVICLTRTDTNYLMWSHYASSHSGFCIGFDDAIVEALDDQHTALNGDVEYVKSPPEVNFYTADVYDIVRAIFLHKGESWKYEEEFRIISELPGIKKFDTSLIKEISIGCKPYPELESFARELLDSNLAVYKMLCPTDSYQLKRVALDKNLTFQGY</sequence>
<organism evidence="1">
    <name type="scientific">Klebsiella pneumoniae</name>
    <dbReference type="NCBI Taxonomy" id="573"/>
    <lineage>
        <taxon>Bacteria</taxon>
        <taxon>Pseudomonadati</taxon>
        <taxon>Pseudomonadota</taxon>
        <taxon>Gammaproteobacteria</taxon>
        <taxon>Enterobacterales</taxon>
        <taxon>Enterobacteriaceae</taxon>
        <taxon>Klebsiella/Raoultella group</taxon>
        <taxon>Klebsiella</taxon>
        <taxon>Klebsiella pneumoniae complex</taxon>
    </lineage>
</organism>
<dbReference type="AlphaFoldDB" id="A0A7D5JNX9"/>
<protein>
    <submittedName>
        <fullName evidence="1">Lies within a region of low G+C composition relative to surrounding sequence</fullName>
    </submittedName>
</protein>
<dbReference type="InterPro" id="IPR021352">
    <property type="entry name" value="DUF2971"/>
</dbReference>
<name>A0A7D5JNX9_KLEPN</name>
<proteinExistence type="predicted"/>